<dbReference type="Proteomes" id="UP000035021">
    <property type="component" value="Unassembled WGS sequence"/>
</dbReference>
<dbReference type="InterPro" id="IPR036271">
    <property type="entry name" value="Tet_transcr_reg_TetR-rel_C_sf"/>
</dbReference>
<keyword evidence="4" id="KW-1185">Reference proteome</keyword>
<evidence type="ECO:0000313" key="3">
    <source>
        <dbReference type="EMBL" id="GAC85891.1"/>
    </source>
</evidence>
<dbReference type="SUPFAM" id="SSF46689">
    <property type="entry name" value="Homeodomain-like"/>
    <property type="match status" value="1"/>
</dbReference>
<dbReference type="EMBL" id="BAOQ01000045">
    <property type="protein sequence ID" value="GAC85891.1"/>
    <property type="molecule type" value="Genomic_DNA"/>
</dbReference>
<accession>A0ABQ0IQQ1</accession>
<keyword evidence="1" id="KW-0238">DNA-binding</keyword>
<proteinExistence type="predicted"/>
<evidence type="ECO:0000256" key="1">
    <source>
        <dbReference type="ARBA" id="ARBA00023125"/>
    </source>
</evidence>
<dbReference type="InterPro" id="IPR001647">
    <property type="entry name" value="HTH_TetR"/>
</dbReference>
<dbReference type="SUPFAM" id="SSF48498">
    <property type="entry name" value="Tetracyclin repressor-like, C-terminal domain"/>
    <property type="match status" value="1"/>
</dbReference>
<dbReference type="PANTHER" id="PTHR30055">
    <property type="entry name" value="HTH-TYPE TRANSCRIPTIONAL REGULATOR RUTR"/>
    <property type="match status" value="1"/>
</dbReference>
<feature type="domain" description="HTH tetR-type" evidence="2">
    <location>
        <begin position="28"/>
        <end position="62"/>
    </location>
</feature>
<protein>
    <submittedName>
        <fullName evidence="3">TetR family transcriptional regulator</fullName>
    </submittedName>
</protein>
<dbReference type="PANTHER" id="PTHR30055:SF239">
    <property type="entry name" value="TRANSCRIPTIONAL REGULATORY PROTEIN"/>
    <property type="match status" value="1"/>
</dbReference>
<dbReference type="Gene3D" id="1.10.357.10">
    <property type="entry name" value="Tetracycline Repressor, domain 2"/>
    <property type="match status" value="1"/>
</dbReference>
<reference evidence="3 4" key="1">
    <citation type="submission" date="2013-02" db="EMBL/GenBank/DDBJ databases">
        <title>Whole genome shotgun sequence of Gordonia paraffinivorans NBRC 108238.</title>
        <authorList>
            <person name="Isaki-Nakamura S."/>
            <person name="Hosoyama A."/>
            <person name="Tsuchikane K."/>
            <person name="Ando Y."/>
            <person name="Baba S."/>
            <person name="Ohji S."/>
            <person name="Hamada M."/>
            <person name="Tamura T."/>
            <person name="Yamazoe A."/>
            <person name="Yamazaki S."/>
            <person name="Fujita N."/>
        </authorList>
    </citation>
    <scope>NUCLEOTIDE SEQUENCE [LARGE SCALE GENOMIC DNA]</scope>
    <source>
        <strain evidence="3 4">NBRC 108238</strain>
    </source>
</reference>
<dbReference type="InterPro" id="IPR050109">
    <property type="entry name" value="HTH-type_TetR-like_transc_reg"/>
</dbReference>
<gene>
    <name evidence="3" type="ORF">GP2_045_00060</name>
</gene>
<organism evidence="3 4">
    <name type="scientific">Gordonia paraffinivorans NBRC 108238</name>
    <dbReference type="NCBI Taxonomy" id="1223543"/>
    <lineage>
        <taxon>Bacteria</taxon>
        <taxon>Bacillati</taxon>
        <taxon>Actinomycetota</taxon>
        <taxon>Actinomycetes</taxon>
        <taxon>Mycobacteriales</taxon>
        <taxon>Gordoniaceae</taxon>
        <taxon>Gordonia</taxon>
    </lineage>
</organism>
<dbReference type="Pfam" id="PF00440">
    <property type="entry name" value="TetR_N"/>
    <property type="match status" value="1"/>
</dbReference>
<sequence>MAMTEVRERKRGQGGGRGLSADDWIELGYAVLAEEGLNQVKIDSLCRRMGVTKGSFYWHFTDIAAYRQALVERWGEWSDEEHKKFESLDGLPPRERLLGLIAQLTSPRHWMIERAMREWARTDPQARASIRRSDRRARDAVRRCLVDHGLDEQTASMRAAWIFAMGVGALHLSDSEEDRAGAGRHSAELVDLMLRTD</sequence>
<comment type="caution">
    <text evidence="3">The sequence shown here is derived from an EMBL/GenBank/DDBJ whole genome shotgun (WGS) entry which is preliminary data.</text>
</comment>
<evidence type="ECO:0000313" key="4">
    <source>
        <dbReference type="Proteomes" id="UP000035021"/>
    </source>
</evidence>
<name>A0ABQ0IQQ1_9ACTN</name>
<dbReference type="InterPro" id="IPR009057">
    <property type="entry name" value="Homeodomain-like_sf"/>
</dbReference>
<evidence type="ECO:0000259" key="2">
    <source>
        <dbReference type="Pfam" id="PF00440"/>
    </source>
</evidence>